<keyword evidence="2 6" id="KW-0560">Oxidoreductase</keyword>
<dbReference type="Pfam" id="PF03446">
    <property type="entry name" value="NAD_binding_2"/>
    <property type="match status" value="1"/>
</dbReference>
<protein>
    <submittedName>
        <fullName evidence="6">NAD(P)-dependent oxidoreductase</fullName>
        <ecNumber evidence="6">1.1.-.-</ecNumber>
    </submittedName>
</protein>
<dbReference type="InterPro" id="IPR006115">
    <property type="entry name" value="6PGDH_NADP-bd"/>
</dbReference>
<evidence type="ECO:0000313" key="6">
    <source>
        <dbReference type="EMBL" id="MFG3188081.1"/>
    </source>
</evidence>
<evidence type="ECO:0000256" key="3">
    <source>
        <dbReference type="SAM" id="MobiDB-lite"/>
    </source>
</evidence>
<dbReference type="PANTHER" id="PTHR43580">
    <property type="entry name" value="OXIDOREDUCTASE GLYR1-RELATED"/>
    <property type="match status" value="1"/>
</dbReference>
<comment type="similarity">
    <text evidence="1">Belongs to the HIBADH-related family.</text>
</comment>
<proteinExistence type="inferred from homology"/>
<keyword evidence="7" id="KW-1185">Reference proteome</keyword>
<feature type="region of interest" description="Disordered" evidence="3">
    <location>
        <begin position="1"/>
        <end position="33"/>
    </location>
</feature>
<dbReference type="Pfam" id="PF21761">
    <property type="entry name" value="RedAm-like_C"/>
    <property type="match status" value="1"/>
</dbReference>
<feature type="compositionally biased region" description="Polar residues" evidence="3">
    <location>
        <begin position="1"/>
        <end position="28"/>
    </location>
</feature>
<dbReference type="InterPro" id="IPR015815">
    <property type="entry name" value="HIBADH-related"/>
</dbReference>
<comment type="caution">
    <text evidence="6">The sequence shown here is derived from an EMBL/GenBank/DDBJ whole genome shotgun (WGS) entry which is preliminary data.</text>
</comment>
<organism evidence="6 7">
    <name type="scientific">Streptomyces omiyaensis</name>
    <dbReference type="NCBI Taxonomy" id="68247"/>
    <lineage>
        <taxon>Bacteria</taxon>
        <taxon>Bacillati</taxon>
        <taxon>Actinomycetota</taxon>
        <taxon>Actinomycetes</taxon>
        <taxon>Kitasatosporales</taxon>
        <taxon>Streptomycetaceae</taxon>
        <taxon>Streptomyces</taxon>
    </lineage>
</organism>
<dbReference type="EC" id="1.1.-.-" evidence="6"/>
<evidence type="ECO:0000259" key="5">
    <source>
        <dbReference type="Pfam" id="PF21761"/>
    </source>
</evidence>
<feature type="domain" description="6-phosphogluconate dehydrogenase NADP-binding" evidence="4">
    <location>
        <begin position="33"/>
        <end position="184"/>
    </location>
</feature>
<dbReference type="Gene3D" id="1.10.1040.10">
    <property type="entry name" value="N-(1-d-carboxylethyl)-l-norvaline Dehydrogenase, domain 2"/>
    <property type="match status" value="1"/>
</dbReference>
<evidence type="ECO:0000256" key="2">
    <source>
        <dbReference type="ARBA" id="ARBA00023002"/>
    </source>
</evidence>
<evidence type="ECO:0000259" key="4">
    <source>
        <dbReference type="Pfam" id="PF03446"/>
    </source>
</evidence>
<dbReference type="PANTHER" id="PTHR43580:SF2">
    <property type="entry name" value="CYTOKINE-LIKE NUCLEAR FACTOR N-PAC"/>
    <property type="match status" value="1"/>
</dbReference>
<dbReference type="EMBL" id="JBICZW010000002">
    <property type="protein sequence ID" value="MFG3188081.1"/>
    <property type="molecule type" value="Genomic_DNA"/>
</dbReference>
<dbReference type="InterPro" id="IPR013328">
    <property type="entry name" value="6PGD_dom2"/>
</dbReference>
<name>A0ABW7BKN5_9ACTN</name>
<dbReference type="InterPro" id="IPR036291">
    <property type="entry name" value="NAD(P)-bd_dom_sf"/>
</dbReference>
<gene>
    <name evidence="6" type="ORF">ACGFYS_04000</name>
</gene>
<evidence type="ECO:0000313" key="7">
    <source>
        <dbReference type="Proteomes" id="UP001604282"/>
    </source>
</evidence>
<dbReference type="GO" id="GO:0016491">
    <property type="term" value="F:oxidoreductase activity"/>
    <property type="evidence" value="ECO:0007669"/>
    <property type="project" value="UniProtKB-KW"/>
</dbReference>
<feature type="domain" description="NADPH-dependent reductive aminase-like C-terminal" evidence="5">
    <location>
        <begin position="188"/>
        <end position="312"/>
    </location>
</feature>
<dbReference type="InterPro" id="IPR051265">
    <property type="entry name" value="HIBADH-related_NP60_sf"/>
</dbReference>
<dbReference type="Proteomes" id="UP001604282">
    <property type="component" value="Unassembled WGS sequence"/>
</dbReference>
<dbReference type="Gene3D" id="3.40.50.720">
    <property type="entry name" value="NAD(P)-binding Rossmann-like Domain"/>
    <property type="match status" value="1"/>
</dbReference>
<accession>A0ABW7BKN5</accession>
<evidence type="ECO:0000256" key="1">
    <source>
        <dbReference type="ARBA" id="ARBA00009080"/>
    </source>
</evidence>
<dbReference type="InterPro" id="IPR048666">
    <property type="entry name" value="RedAm-like_C"/>
</dbReference>
<dbReference type="RefSeq" id="WP_392879441.1">
    <property type="nucleotide sequence ID" value="NZ_JBICZW010000002.1"/>
</dbReference>
<dbReference type="SUPFAM" id="SSF51735">
    <property type="entry name" value="NAD(P)-binding Rossmann-fold domains"/>
    <property type="match status" value="1"/>
</dbReference>
<reference evidence="6 7" key="1">
    <citation type="submission" date="2024-10" db="EMBL/GenBank/DDBJ databases">
        <title>The Natural Products Discovery Center: Release of the First 8490 Sequenced Strains for Exploring Actinobacteria Biosynthetic Diversity.</title>
        <authorList>
            <person name="Kalkreuter E."/>
            <person name="Kautsar S.A."/>
            <person name="Yang D."/>
            <person name="Bader C.D."/>
            <person name="Teijaro C.N."/>
            <person name="Fluegel L."/>
            <person name="Davis C.M."/>
            <person name="Simpson J.R."/>
            <person name="Lauterbach L."/>
            <person name="Steele A.D."/>
            <person name="Gui C."/>
            <person name="Meng S."/>
            <person name="Li G."/>
            <person name="Viehrig K."/>
            <person name="Ye F."/>
            <person name="Su P."/>
            <person name="Kiefer A.F."/>
            <person name="Nichols A."/>
            <person name="Cepeda A.J."/>
            <person name="Yan W."/>
            <person name="Fan B."/>
            <person name="Jiang Y."/>
            <person name="Adhikari A."/>
            <person name="Zheng C.-J."/>
            <person name="Schuster L."/>
            <person name="Cowan T.M."/>
            <person name="Smanski M.J."/>
            <person name="Chevrette M.G."/>
            <person name="De Carvalho L.P.S."/>
            <person name="Shen B."/>
        </authorList>
    </citation>
    <scope>NUCLEOTIDE SEQUENCE [LARGE SCALE GENOMIC DNA]</scope>
    <source>
        <strain evidence="6 7">NPDC048229</strain>
    </source>
</reference>
<sequence>MAENAQGTQNTENTENVRNTQNTENTEGGDTRVSLLGLGAMGGALAEALVKAGLRTTVWNRSAGKADALVAHGAVEAASAAEAVRASRLVVVCLFDHDSVHEVLDPLVGDLAGRTLVNLTTTKPEQARQLAAWAAEAGVAYLDGGIMAVPSMIGRPEASILYSGSEEVFRRHEALFGLWATGTYYGEDAGLASLYDFALLSSMYVMFAGFLHGAALLAPAGVSAGRFAQMAAPWLTAMTGGFAGFAEVVDGGDYTVAGQQSLEFSNLGLFVEASAEQGVSAEPIAMVQRLIQRQVDAGHGTEGFARIIESLKNPAV</sequence>
<dbReference type="PIRSF" id="PIRSF000103">
    <property type="entry name" value="HIBADH"/>
    <property type="match status" value="1"/>
</dbReference>